<evidence type="ECO:0000256" key="4">
    <source>
        <dbReference type="ARBA" id="ARBA00022989"/>
    </source>
</evidence>
<keyword evidence="5 9" id="KW-0297">G-protein coupled receptor</keyword>
<proteinExistence type="inferred from homology"/>
<feature type="domain" description="G-protein coupled receptors family 1 profile" evidence="11">
    <location>
        <begin position="42"/>
        <end position="302"/>
    </location>
</feature>
<feature type="transmembrane region" description="Helical" evidence="10">
    <location>
        <begin position="246"/>
        <end position="267"/>
    </location>
</feature>
<protein>
    <submittedName>
        <fullName evidence="12">Leucokinin receptor</fullName>
    </submittedName>
</protein>
<evidence type="ECO:0000256" key="1">
    <source>
        <dbReference type="ARBA" id="ARBA00004141"/>
    </source>
</evidence>
<feature type="transmembrane region" description="Helical" evidence="10">
    <location>
        <begin position="107"/>
        <end position="126"/>
    </location>
</feature>
<keyword evidence="4 10" id="KW-1133">Transmembrane helix</keyword>
<dbReference type="InterPro" id="IPR017452">
    <property type="entry name" value="GPCR_Rhodpsn_7TM"/>
</dbReference>
<gene>
    <name evidence="12" type="ORF">MGAL_10B080270</name>
</gene>
<evidence type="ECO:0000256" key="5">
    <source>
        <dbReference type="ARBA" id="ARBA00023040"/>
    </source>
</evidence>
<feature type="transmembrane region" description="Helical" evidence="10">
    <location>
        <begin position="20"/>
        <end position="51"/>
    </location>
</feature>
<evidence type="ECO:0000256" key="10">
    <source>
        <dbReference type="SAM" id="Phobius"/>
    </source>
</evidence>
<dbReference type="AlphaFoldDB" id="A0A8B6BSI8"/>
<dbReference type="SUPFAM" id="SSF81321">
    <property type="entry name" value="Family A G protein-coupled receptor-like"/>
    <property type="match status" value="1"/>
</dbReference>
<accession>A0A8B6BSI8</accession>
<comment type="similarity">
    <text evidence="2 9">Belongs to the G-protein coupled receptor 1 family.</text>
</comment>
<dbReference type="PROSITE" id="PS50262">
    <property type="entry name" value="G_PROTEIN_RECEP_F1_2"/>
    <property type="match status" value="1"/>
</dbReference>
<organism evidence="12 13">
    <name type="scientific">Mytilus galloprovincialis</name>
    <name type="common">Mediterranean mussel</name>
    <dbReference type="NCBI Taxonomy" id="29158"/>
    <lineage>
        <taxon>Eukaryota</taxon>
        <taxon>Metazoa</taxon>
        <taxon>Spiralia</taxon>
        <taxon>Lophotrochozoa</taxon>
        <taxon>Mollusca</taxon>
        <taxon>Bivalvia</taxon>
        <taxon>Autobranchia</taxon>
        <taxon>Pteriomorphia</taxon>
        <taxon>Mytilida</taxon>
        <taxon>Mytiloidea</taxon>
        <taxon>Mytilidae</taxon>
        <taxon>Mytilinae</taxon>
        <taxon>Mytilus</taxon>
    </lineage>
</organism>
<dbReference type="GO" id="GO:0004983">
    <property type="term" value="F:neuropeptide Y receptor activity"/>
    <property type="evidence" value="ECO:0007669"/>
    <property type="project" value="InterPro"/>
</dbReference>
<evidence type="ECO:0000256" key="8">
    <source>
        <dbReference type="ARBA" id="ARBA00023224"/>
    </source>
</evidence>
<evidence type="ECO:0000256" key="3">
    <source>
        <dbReference type="ARBA" id="ARBA00022692"/>
    </source>
</evidence>
<keyword evidence="8 9" id="KW-0807">Transducer</keyword>
<feature type="transmembrane region" description="Helical" evidence="10">
    <location>
        <begin position="279"/>
        <end position="305"/>
    </location>
</feature>
<dbReference type="Proteomes" id="UP000596742">
    <property type="component" value="Unassembled WGS sequence"/>
</dbReference>
<feature type="transmembrane region" description="Helical" evidence="10">
    <location>
        <begin position="63"/>
        <end position="87"/>
    </location>
</feature>
<evidence type="ECO:0000256" key="2">
    <source>
        <dbReference type="ARBA" id="ARBA00010663"/>
    </source>
</evidence>
<dbReference type="EMBL" id="UYJE01000650">
    <property type="protein sequence ID" value="VDH94916.1"/>
    <property type="molecule type" value="Genomic_DNA"/>
</dbReference>
<evidence type="ECO:0000256" key="6">
    <source>
        <dbReference type="ARBA" id="ARBA00023136"/>
    </source>
</evidence>
<comment type="caution">
    <text evidence="12">The sequence shown here is derived from an EMBL/GenBank/DDBJ whole genome shotgun (WGS) entry which is preliminary data.</text>
</comment>
<feature type="transmembrane region" description="Helical" evidence="10">
    <location>
        <begin position="192"/>
        <end position="213"/>
    </location>
</feature>
<dbReference type="Pfam" id="PF00001">
    <property type="entry name" value="7tm_1"/>
    <property type="match status" value="1"/>
</dbReference>
<evidence type="ECO:0000313" key="13">
    <source>
        <dbReference type="Proteomes" id="UP000596742"/>
    </source>
</evidence>
<dbReference type="PRINTS" id="PR00237">
    <property type="entry name" value="GPCRRHODOPSN"/>
</dbReference>
<dbReference type="InterPro" id="IPR000276">
    <property type="entry name" value="GPCR_Rhodpsn"/>
</dbReference>
<dbReference type="PANTHER" id="PTHR45695">
    <property type="entry name" value="LEUCOKININ RECEPTOR-RELATED"/>
    <property type="match status" value="1"/>
</dbReference>
<dbReference type="SMART" id="SM01381">
    <property type="entry name" value="7TM_GPCR_Srsx"/>
    <property type="match status" value="1"/>
</dbReference>
<keyword evidence="3 9" id="KW-0812">Transmembrane</keyword>
<dbReference type="GO" id="GO:0005886">
    <property type="term" value="C:plasma membrane"/>
    <property type="evidence" value="ECO:0007669"/>
    <property type="project" value="TreeGrafter"/>
</dbReference>
<evidence type="ECO:0000256" key="7">
    <source>
        <dbReference type="ARBA" id="ARBA00023170"/>
    </source>
</evidence>
<comment type="subcellular location">
    <subcellularLocation>
        <location evidence="1">Membrane</location>
        <topology evidence="1">Multi-pass membrane protein</topology>
    </subcellularLocation>
</comment>
<evidence type="ECO:0000259" key="11">
    <source>
        <dbReference type="PROSITE" id="PS50262"/>
    </source>
</evidence>
<evidence type="ECO:0000256" key="9">
    <source>
        <dbReference type="RuleBase" id="RU000688"/>
    </source>
</evidence>
<dbReference type="OrthoDB" id="9445642at2759"/>
<feature type="transmembrane region" description="Helical" evidence="10">
    <location>
        <begin position="138"/>
        <end position="160"/>
    </location>
</feature>
<keyword evidence="7 9" id="KW-0675">Receptor</keyword>
<reference evidence="12" key="1">
    <citation type="submission" date="2018-11" db="EMBL/GenBank/DDBJ databases">
        <authorList>
            <person name="Alioto T."/>
            <person name="Alioto T."/>
        </authorList>
    </citation>
    <scope>NUCLEOTIDE SEQUENCE</scope>
</reference>
<dbReference type="InterPro" id="IPR000611">
    <property type="entry name" value="NPY_rcpt"/>
</dbReference>
<name>A0A8B6BSI8_MYTGA</name>
<dbReference type="PRINTS" id="PR01012">
    <property type="entry name" value="NRPEPTIDEYR"/>
</dbReference>
<keyword evidence="13" id="KW-1185">Reference proteome</keyword>
<dbReference type="PANTHER" id="PTHR45695:SF9">
    <property type="entry name" value="LEUCOKININ RECEPTOR"/>
    <property type="match status" value="1"/>
</dbReference>
<evidence type="ECO:0000313" key="12">
    <source>
        <dbReference type="EMBL" id="VDH94916.1"/>
    </source>
</evidence>
<sequence length="378" mass="43776">MEWNGTEPLVNSTISDLYRVPVGIIALLAILYGSISVAAIIGNSLVISVIIINKKMQTVTNIFIANLAFADVILGMFTIPFQFQAALLQRWVVADFMCWVAPFVKDLSVNISIFTLTCIAIDRYIAVLYPLKAGFKKSVAAVILVFIWVFGTVSSIPQALYMKVTQVPENATGKTKPFCRPLFPHKNFGRYYFVYLLCIQYVLPLIVINFSYIRIAYRIWGTKAPGDYINRRDDIRARNRKKVVKILIIVVCLFVICWLPLQIYNVVSQVYREVNDYKYINIIWFCSNWFAMSNACYNPFIYGLLNDKFKRAFRRIFWKCCRKLYKDHDFPDFSDDMTIRTSFIHNGKYRTSMNGSMYSRHHRRSTKLSIENVDPAMV</sequence>
<dbReference type="PROSITE" id="PS00237">
    <property type="entry name" value="G_PROTEIN_RECEP_F1_1"/>
    <property type="match status" value="1"/>
</dbReference>
<keyword evidence="6 10" id="KW-0472">Membrane</keyword>
<dbReference type="Gene3D" id="1.20.1070.10">
    <property type="entry name" value="Rhodopsin 7-helix transmembrane proteins"/>
    <property type="match status" value="1"/>
</dbReference>